<dbReference type="STRING" id="388357.GCA_001580365_01636"/>
<keyword evidence="3" id="KW-1185">Reference proteome</keyword>
<evidence type="ECO:0000313" key="2">
    <source>
        <dbReference type="EMBL" id="GEO94490.1"/>
    </source>
</evidence>
<dbReference type="Proteomes" id="UP000321103">
    <property type="component" value="Unassembled WGS sequence"/>
</dbReference>
<dbReference type="PROSITE" id="PS50056">
    <property type="entry name" value="TYR_PHOSPHATASE_2"/>
    <property type="match status" value="1"/>
</dbReference>
<dbReference type="InterPro" id="IPR016130">
    <property type="entry name" value="Tyr_Pase_AS"/>
</dbReference>
<name>A0A512I9W1_9MICC</name>
<dbReference type="InterPro" id="IPR029021">
    <property type="entry name" value="Prot-tyrosine_phosphatase-like"/>
</dbReference>
<organism evidence="2 3">
    <name type="scientific">Kocuria turfanensis</name>
    <dbReference type="NCBI Taxonomy" id="388357"/>
    <lineage>
        <taxon>Bacteria</taxon>
        <taxon>Bacillati</taxon>
        <taxon>Actinomycetota</taxon>
        <taxon>Actinomycetes</taxon>
        <taxon>Micrococcales</taxon>
        <taxon>Micrococcaceae</taxon>
        <taxon>Kocuria</taxon>
    </lineage>
</organism>
<dbReference type="Pfam" id="PF13350">
    <property type="entry name" value="Y_phosphatase3"/>
    <property type="match status" value="1"/>
</dbReference>
<dbReference type="EMBL" id="BJZS01000018">
    <property type="protein sequence ID" value="GEO94490.1"/>
    <property type="molecule type" value="Genomic_DNA"/>
</dbReference>
<dbReference type="PROSITE" id="PS00383">
    <property type="entry name" value="TYR_PHOSPHATASE_1"/>
    <property type="match status" value="1"/>
</dbReference>
<feature type="domain" description="Tyrosine specific protein phosphatases" evidence="1">
    <location>
        <begin position="128"/>
        <end position="171"/>
    </location>
</feature>
<dbReference type="SUPFAM" id="SSF52799">
    <property type="entry name" value="(Phosphotyrosine protein) phosphatases II"/>
    <property type="match status" value="1"/>
</dbReference>
<dbReference type="InterPro" id="IPR000387">
    <property type="entry name" value="Tyr_Pase_dom"/>
</dbReference>
<accession>A0A512I9W1</accession>
<evidence type="ECO:0000313" key="3">
    <source>
        <dbReference type="Proteomes" id="UP000321103"/>
    </source>
</evidence>
<dbReference type="Gene3D" id="3.90.190.10">
    <property type="entry name" value="Protein tyrosine phosphatase superfamily"/>
    <property type="match status" value="1"/>
</dbReference>
<dbReference type="GO" id="GO:0004721">
    <property type="term" value="F:phosphoprotein phosphatase activity"/>
    <property type="evidence" value="ECO:0007669"/>
    <property type="project" value="InterPro"/>
</dbReference>
<dbReference type="InterPro" id="IPR026893">
    <property type="entry name" value="Tyr/Ser_Pase_IphP-type"/>
</dbReference>
<dbReference type="AlphaFoldDB" id="A0A512I9W1"/>
<reference evidence="2 3" key="1">
    <citation type="submission" date="2019-07" db="EMBL/GenBank/DDBJ databases">
        <title>Whole genome shotgun sequence of Kocuria turfanensis NBRC 107627.</title>
        <authorList>
            <person name="Hosoyama A."/>
            <person name="Uohara A."/>
            <person name="Ohji S."/>
            <person name="Ichikawa N."/>
        </authorList>
    </citation>
    <scope>NUCLEOTIDE SEQUENCE [LARGE SCALE GENOMIC DNA]</scope>
    <source>
        <strain evidence="2 3">NBRC 107627</strain>
    </source>
</reference>
<sequence length="262" mass="27741">MPGTSAGDVPEERVVGGRAYRGGMDAQPGTPAPWEGAINARLLAGDVWRMGRSERLTPAGWRAAAADGVRTVVDLRNAGERRRRPTDPVDEPAARAGITVLHRPTEDPAHPEFTLVGTPYLNHPRGYRDYLRLFPGPIAAAVRAVATAEGAVVVHCSAGRDRTGVLALLLLGLAGASPGRLLAEDEAAARGINEWHRVSPVPHPVERHHPEEELAGLLAGRRAALAELVAGLDAERYLREAGVPAGELAALRRRLGHPAPGA</sequence>
<evidence type="ECO:0000259" key="1">
    <source>
        <dbReference type="PROSITE" id="PS50056"/>
    </source>
</evidence>
<comment type="caution">
    <text evidence="2">The sequence shown here is derived from an EMBL/GenBank/DDBJ whole genome shotgun (WGS) entry which is preliminary data.</text>
</comment>
<protein>
    <submittedName>
        <fullName evidence="2">Protein-tyrosine-phosphatase</fullName>
    </submittedName>
</protein>
<proteinExistence type="predicted"/>
<gene>
    <name evidence="2" type="ORF">KTU01_06130</name>
</gene>